<sequence>MAGLRIVFTPLLIAVLGTGIVRSQSLIFDEEFQTLNLSRWQHEITLGGGGNWEFELYSNNRTNSYVRDGVLYIQPTFLADDIGDANVKSGYMMDLWGSVPGDYCTSNKFYGCTRTSGVGGNYLNPIKSAKLRTVQSFSFKYGRVEIRAKLPRGDWLWPAFWLLPRENQYGDWPASGEIDIMESRGNPPSYQPGGYDTFGSTLHWGPAWNEDMWSKTHAEKKGVDLTADFHTYGLVWNSTYIGTYLDSPDNKVLDFSIFESFWTLGSWPSPPWTNPWANGNNGAPFDRDHQSCRGWNERLFPRRVREALVGQRPARRQRVLGLGGSVELDVDSATRRRVCQSLE</sequence>
<comment type="similarity">
    <text evidence="1">Belongs to the glycosyl hydrolase 16 family.</text>
</comment>
<proteinExistence type="inferred from homology"/>
<dbReference type="InterPro" id="IPR013320">
    <property type="entry name" value="ConA-like_dom_sf"/>
</dbReference>
<feature type="domain" description="GH16" evidence="3">
    <location>
        <begin position="56"/>
        <end position="304"/>
    </location>
</feature>
<accession>A0AA35X9T4</accession>
<gene>
    <name evidence="4" type="ORF">GBAR_LOCUS24167</name>
</gene>
<dbReference type="GO" id="GO:0005975">
    <property type="term" value="P:carbohydrate metabolic process"/>
    <property type="evidence" value="ECO:0007669"/>
    <property type="project" value="InterPro"/>
</dbReference>
<dbReference type="PROSITE" id="PS51762">
    <property type="entry name" value="GH16_2"/>
    <property type="match status" value="1"/>
</dbReference>
<dbReference type="AlphaFoldDB" id="A0AA35X9T4"/>
<dbReference type="Gene3D" id="2.60.120.200">
    <property type="match status" value="1"/>
</dbReference>
<evidence type="ECO:0000313" key="5">
    <source>
        <dbReference type="Proteomes" id="UP001174909"/>
    </source>
</evidence>
<dbReference type="PANTHER" id="PTHR10963">
    <property type="entry name" value="GLYCOSYL HYDROLASE-RELATED"/>
    <property type="match status" value="1"/>
</dbReference>
<dbReference type="SUPFAM" id="SSF49899">
    <property type="entry name" value="Concanavalin A-like lectins/glucanases"/>
    <property type="match status" value="1"/>
</dbReference>
<comment type="caution">
    <text evidence="4">The sequence shown here is derived from an EMBL/GenBank/DDBJ whole genome shotgun (WGS) entry which is preliminary data.</text>
</comment>
<evidence type="ECO:0000313" key="4">
    <source>
        <dbReference type="EMBL" id="CAI8043570.1"/>
    </source>
</evidence>
<dbReference type="PANTHER" id="PTHR10963:SF55">
    <property type="entry name" value="GLYCOSIDE HYDROLASE FAMILY 16 PROTEIN"/>
    <property type="match status" value="1"/>
</dbReference>
<dbReference type="InterPro" id="IPR000757">
    <property type="entry name" value="Beta-glucanase-like"/>
</dbReference>
<feature type="chain" id="PRO_5041337345" evidence="2">
    <location>
        <begin position="24"/>
        <end position="343"/>
    </location>
</feature>
<evidence type="ECO:0000259" key="3">
    <source>
        <dbReference type="PROSITE" id="PS51762"/>
    </source>
</evidence>
<keyword evidence="5" id="KW-1185">Reference proteome</keyword>
<dbReference type="GO" id="GO:0004553">
    <property type="term" value="F:hydrolase activity, hydrolyzing O-glycosyl compounds"/>
    <property type="evidence" value="ECO:0007669"/>
    <property type="project" value="InterPro"/>
</dbReference>
<dbReference type="InterPro" id="IPR050546">
    <property type="entry name" value="Glycosyl_Hydrlase_16"/>
</dbReference>
<reference evidence="4" key="1">
    <citation type="submission" date="2023-03" db="EMBL/GenBank/DDBJ databases">
        <authorList>
            <person name="Steffen K."/>
            <person name="Cardenas P."/>
        </authorList>
    </citation>
    <scope>NUCLEOTIDE SEQUENCE</scope>
</reference>
<keyword evidence="2" id="KW-0732">Signal</keyword>
<name>A0AA35X9T4_GEOBA</name>
<evidence type="ECO:0000256" key="2">
    <source>
        <dbReference type="SAM" id="SignalP"/>
    </source>
</evidence>
<feature type="signal peptide" evidence="2">
    <location>
        <begin position="1"/>
        <end position="23"/>
    </location>
</feature>
<dbReference type="Pfam" id="PF00722">
    <property type="entry name" value="Glyco_hydro_16"/>
    <property type="match status" value="1"/>
</dbReference>
<dbReference type="Proteomes" id="UP001174909">
    <property type="component" value="Unassembled WGS sequence"/>
</dbReference>
<dbReference type="EMBL" id="CASHTH010003338">
    <property type="protein sequence ID" value="CAI8043570.1"/>
    <property type="molecule type" value="Genomic_DNA"/>
</dbReference>
<evidence type="ECO:0000256" key="1">
    <source>
        <dbReference type="ARBA" id="ARBA00006865"/>
    </source>
</evidence>
<protein>
    <submittedName>
        <fullName evidence="4">Beta-1,3-glucan-binding protein</fullName>
    </submittedName>
</protein>
<organism evidence="4 5">
    <name type="scientific">Geodia barretti</name>
    <name type="common">Barrett's horny sponge</name>
    <dbReference type="NCBI Taxonomy" id="519541"/>
    <lineage>
        <taxon>Eukaryota</taxon>
        <taxon>Metazoa</taxon>
        <taxon>Porifera</taxon>
        <taxon>Demospongiae</taxon>
        <taxon>Heteroscleromorpha</taxon>
        <taxon>Tetractinellida</taxon>
        <taxon>Astrophorina</taxon>
        <taxon>Geodiidae</taxon>
        <taxon>Geodia</taxon>
    </lineage>
</organism>